<dbReference type="GO" id="GO:0000978">
    <property type="term" value="F:RNA polymerase II cis-regulatory region sequence-specific DNA binding"/>
    <property type="evidence" value="ECO:0007669"/>
    <property type="project" value="InterPro"/>
</dbReference>
<comment type="caution">
    <text evidence="10">The sequence shown here is derived from an EMBL/GenBank/DDBJ whole genome shotgun (WGS) entry which is preliminary data.</text>
</comment>
<keyword evidence="5" id="KW-0804">Transcription</keyword>
<keyword evidence="6" id="KW-0539">Nucleus</keyword>
<feature type="compositionally biased region" description="Pro residues" evidence="7">
    <location>
        <begin position="669"/>
        <end position="678"/>
    </location>
</feature>
<name>A0A9P6B731_9AGAM</name>
<dbReference type="PANTHER" id="PTHR10665">
    <property type="entry name" value="RECOMBINING BINDING PROTEIN SUPPRESSOR OF HAIRLESS"/>
    <property type="match status" value="1"/>
</dbReference>
<feature type="region of interest" description="Disordered" evidence="7">
    <location>
        <begin position="635"/>
        <end position="753"/>
    </location>
</feature>
<dbReference type="InterPro" id="IPR013783">
    <property type="entry name" value="Ig-like_fold"/>
</dbReference>
<dbReference type="SUPFAM" id="SSF49417">
    <property type="entry name" value="p53-like transcription factors"/>
    <property type="match status" value="1"/>
</dbReference>
<protein>
    <recommendedName>
        <fullName evidence="12">LAG1-DNAbind-domain-containing protein</fullName>
    </recommendedName>
</protein>
<evidence type="ECO:0000256" key="3">
    <source>
        <dbReference type="ARBA" id="ARBA00023015"/>
    </source>
</evidence>
<feature type="region of interest" description="Disordered" evidence="7">
    <location>
        <begin position="863"/>
        <end position="892"/>
    </location>
</feature>
<dbReference type="SUPFAM" id="SSF110217">
    <property type="entry name" value="DNA-binding protein LAG-1 (CSL)"/>
    <property type="match status" value="1"/>
</dbReference>
<comment type="similarity">
    <text evidence="2">Belongs to the Su(H) family.</text>
</comment>
<dbReference type="Gene3D" id="2.80.10.50">
    <property type="match status" value="1"/>
</dbReference>
<feature type="compositionally biased region" description="Polar residues" evidence="7">
    <location>
        <begin position="639"/>
        <end position="667"/>
    </location>
</feature>
<feature type="region of interest" description="Disordered" evidence="7">
    <location>
        <begin position="1"/>
        <end position="41"/>
    </location>
</feature>
<evidence type="ECO:0008006" key="12">
    <source>
        <dbReference type="Google" id="ProtNLM"/>
    </source>
</evidence>
<dbReference type="InterPro" id="IPR036358">
    <property type="entry name" value="BTD_sf"/>
</dbReference>
<dbReference type="InterPro" id="IPR040159">
    <property type="entry name" value="CLS_fam"/>
</dbReference>
<dbReference type="Proteomes" id="UP000886523">
    <property type="component" value="Unassembled WGS sequence"/>
</dbReference>
<feature type="compositionally biased region" description="Polar residues" evidence="7">
    <location>
        <begin position="11"/>
        <end position="36"/>
    </location>
</feature>
<dbReference type="GO" id="GO:0001228">
    <property type="term" value="F:DNA-binding transcription activator activity, RNA polymerase II-specific"/>
    <property type="evidence" value="ECO:0007669"/>
    <property type="project" value="InterPro"/>
</dbReference>
<organism evidence="10 11">
    <name type="scientific">Hydnum rufescens UP504</name>
    <dbReference type="NCBI Taxonomy" id="1448309"/>
    <lineage>
        <taxon>Eukaryota</taxon>
        <taxon>Fungi</taxon>
        <taxon>Dikarya</taxon>
        <taxon>Basidiomycota</taxon>
        <taxon>Agaricomycotina</taxon>
        <taxon>Agaricomycetes</taxon>
        <taxon>Cantharellales</taxon>
        <taxon>Hydnaceae</taxon>
        <taxon>Hydnum</taxon>
    </lineage>
</organism>
<accession>A0A9P6B731</accession>
<feature type="domain" description="Beta-trefoil DNA-binding" evidence="9">
    <location>
        <begin position="420"/>
        <end position="772"/>
    </location>
</feature>
<feature type="domain" description="RBP-J/Cbf11/Cbf12 DNA binding" evidence="8">
    <location>
        <begin position="264"/>
        <end position="419"/>
    </location>
</feature>
<dbReference type="OrthoDB" id="5600360at2759"/>
<dbReference type="AlphaFoldDB" id="A0A9P6B731"/>
<evidence type="ECO:0000256" key="1">
    <source>
        <dbReference type="ARBA" id="ARBA00004123"/>
    </source>
</evidence>
<evidence type="ECO:0000313" key="11">
    <source>
        <dbReference type="Proteomes" id="UP000886523"/>
    </source>
</evidence>
<dbReference type="InterPro" id="IPR014756">
    <property type="entry name" value="Ig_E-set"/>
</dbReference>
<dbReference type="SMART" id="SM01268">
    <property type="entry name" value="BTD"/>
    <property type="match status" value="1"/>
</dbReference>
<dbReference type="SUPFAM" id="SSF81296">
    <property type="entry name" value="E set domains"/>
    <property type="match status" value="1"/>
</dbReference>
<gene>
    <name evidence="10" type="ORF">BS47DRAFT_1388799</name>
</gene>
<sequence length="910" mass="97677">MLVSNDHHHWSSQVSASGPTSVAAPSSAGNNSSTQPRRVDQATHPDWDLSELFQSAIDPRNLPAGGFAPPHHYPDAEFEHQPSLPVQYNRPEFLEHGYDLFNAAPSSFAPNRHFNEPQRRQTDAFPYPSYNSPVPASLGSVPEDSVVPHPPHSPFHAPGTISPGALAAGERHPAQPSFAELMDRHPQGNSFYAPRNGLHRQHSYPFPSDPSSSAATTSMPRQFDSPYPPNYQPIRPSFLDTHINSPYLNQYIHASNRLAAGEQTVIVMSSRVAQKSYGNEKRFLCPPPTAVLLGHSWWSDSRGSDGGRPSSTQVTISISGEAGASDGTLEWSTPAGKPIDHSEDYADESAARIGRCVGKQLFISDVDERKKRVEALVKINIAAQHGDRLEEHVVGTFSSRPIKVISKPSKKRQSAKNLELCINHGSTVSLFHRLRSQTVSTKYLCVSGSGASFKGSDGAALPGLDIRQRVTAPSFVAKTASWDMFIIYIVDVNRPTSTPDSAVPPPFQPDYPPPPPNAIPCSPDNSSTPIYYNQTVVLQCLTSGVVSPVLIIRKVDHSTVVVGGGLAESTKGVPDHHCIPGEVCGDPVSQLHKIAFEVYEPSLSAMNHENPGGPGFSGAFLSCMGEKVNTYRPVDVRQWNGSGNGSPERSVSGSPLTSNSTLTSKASSPDPPYFPPPHMQNSNISSNGHNNASPLLSDSFEFMGDNGGRIRRKRGSLTHGVPPSVAAKSPVSRGGRRRVDSVSSISSRTSGDGGGGISGALWSIDIGETAVWTIVGTDQVRYNFFVPPTVREGGRTLHLPQTPVTPALMVHKCISSDHPNSNSSNAVVSLHGENFSKSDPPLVFFGTEQSQLVEVRSSELLVCRPPAHNNPSSSSPSSPLDGGAGQNGGRRPVILVRSDGVVYPTSILYP</sequence>
<feature type="region of interest" description="Disordered" evidence="7">
    <location>
        <begin position="121"/>
        <end position="146"/>
    </location>
</feature>
<feature type="compositionally biased region" description="Low complexity" evidence="7">
    <location>
        <begin position="203"/>
        <end position="220"/>
    </location>
</feature>
<dbReference type="InterPro" id="IPR038007">
    <property type="entry name" value="RBP-Jkappa_IPT"/>
</dbReference>
<dbReference type="Pfam" id="PF09271">
    <property type="entry name" value="LAG1-DNAbind"/>
    <property type="match status" value="1"/>
</dbReference>
<feature type="compositionally biased region" description="Polar residues" evidence="7">
    <location>
        <begin position="679"/>
        <end position="696"/>
    </location>
</feature>
<reference evidence="10" key="1">
    <citation type="journal article" date="2020" name="Nat. Commun.">
        <title>Large-scale genome sequencing of mycorrhizal fungi provides insights into the early evolution of symbiotic traits.</title>
        <authorList>
            <person name="Miyauchi S."/>
            <person name="Kiss E."/>
            <person name="Kuo A."/>
            <person name="Drula E."/>
            <person name="Kohler A."/>
            <person name="Sanchez-Garcia M."/>
            <person name="Morin E."/>
            <person name="Andreopoulos B."/>
            <person name="Barry K.W."/>
            <person name="Bonito G."/>
            <person name="Buee M."/>
            <person name="Carver A."/>
            <person name="Chen C."/>
            <person name="Cichocki N."/>
            <person name="Clum A."/>
            <person name="Culley D."/>
            <person name="Crous P.W."/>
            <person name="Fauchery L."/>
            <person name="Girlanda M."/>
            <person name="Hayes R.D."/>
            <person name="Keri Z."/>
            <person name="LaButti K."/>
            <person name="Lipzen A."/>
            <person name="Lombard V."/>
            <person name="Magnuson J."/>
            <person name="Maillard F."/>
            <person name="Murat C."/>
            <person name="Nolan M."/>
            <person name="Ohm R.A."/>
            <person name="Pangilinan J."/>
            <person name="Pereira M.F."/>
            <person name="Perotto S."/>
            <person name="Peter M."/>
            <person name="Pfister S."/>
            <person name="Riley R."/>
            <person name="Sitrit Y."/>
            <person name="Stielow J.B."/>
            <person name="Szollosi G."/>
            <person name="Zifcakova L."/>
            <person name="Stursova M."/>
            <person name="Spatafora J.W."/>
            <person name="Tedersoo L."/>
            <person name="Vaario L.M."/>
            <person name="Yamada A."/>
            <person name="Yan M."/>
            <person name="Wang P."/>
            <person name="Xu J."/>
            <person name="Bruns T."/>
            <person name="Baldrian P."/>
            <person name="Vilgalys R."/>
            <person name="Dunand C."/>
            <person name="Henrissat B."/>
            <person name="Grigoriev I.V."/>
            <person name="Hibbett D."/>
            <person name="Nagy L.G."/>
            <person name="Martin F.M."/>
        </authorList>
    </citation>
    <scope>NUCLEOTIDE SEQUENCE</scope>
    <source>
        <strain evidence="10">UP504</strain>
    </source>
</reference>
<evidence type="ECO:0000256" key="2">
    <source>
        <dbReference type="ARBA" id="ARBA00009704"/>
    </source>
</evidence>
<evidence type="ECO:0000313" key="10">
    <source>
        <dbReference type="EMBL" id="KAF9518627.1"/>
    </source>
</evidence>
<feature type="compositionally biased region" description="Low complexity" evidence="7">
    <location>
        <begin position="741"/>
        <end position="750"/>
    </location>
</feature>
<dbReference type="EMBL" id="MU128923">
    <property type="protein sequence ID" value="KAF9518627.1"/>
    <property type="molecule type" value="Genomic_DNA"/>
</dbReference>
<dbReference type="Pfam" id="PF20144">
    <property type="entry name" value="TIG_SUH"/>
    <property type="match status" value="1"/>
</dbReference>
<evidence type="ECO:0000259" key="9">
    <source>
        <dbReference type="SMART" id="SM01268"/>
    </source>
</evidence>
<evidence type="ECO:0000256" key="6">
    <source>
        <dbReference type="ARBA" id="ARBA00023242"/>
    </source>
</evidence>
<evidence type="ECO:0000256" key="4">
    <source>
        <dbReference type="ARBA" id="ARBA00023125"/>
    </source>
</evidence>
<evidence type="ECO:0000259" key="8">
    <source>
        <dbReference type="SMART" id="SM01267"/>
    </source>
</evidence>
<dbReference type="InterPro" id="IPR008967">
    <property type="entry name" value="p53-like_TF_DNA-bd_sf"/>
</dbReference>
<keyword evidence="4" id="KW-0238">DNA-binding</keyword>
<dbReference type="SMART" id="SM01267">
    <property type="entry name" value="LAG1_DNAbind"/>
    <property type="match status" value="1"/>
</dbReference>
<evidence type="ECO:0000256" key="7">
    <source>
        <dbReference type="SAM" id="MobiDB-lite"/>
    </source>
</evidence>
<keyword evidence="3" id="KW-0805">Transcription regulation</keyword>
<dbReference type="Pfam" id="PF09270">
    <property type="entry name" value="BTD"/>
    <property type="match status" value="1"/>
</dbReference>
<evidence type="ECO:0000256" key="5">
    <source>
        <dbReference type="ARBA" id="ARBA00023163"/>
    </source>
</evidence>
<comment type="subcellular location">
    <subcellularLocation>
        <location evidence="1">Nucleus</location>
    </subcellularLocation>
</comment>
<keyword evidence="11" id="KW-1185">Reference proteome</keyword>
<feature type="region of interest" description="Disordered" evidence="7">
    <location>
        <begin position="200"/>
        <end position="224"/>
    </location>
</feature>
<dbReference type="Gene3D" id="2.60.40.10">
    <property type="entry name" value="Immunoglobulins"/>
    <property type="match status" value="1"/>
</dbReference>
<dbReference type="GO" id="GO:0005634">
    <property type="term" value="C:nucleus"/>
    <property type="evidence" value="ECO:0007669"/>
    <property type="project" value="UniProtKB-SubCell"/>
</dbReference>
<proteinExistence type="inferred from homology"/>
<dbReference type="InterPro" id="IPR015351">
    <property type="entry name" value="RBP-J/Cbf11/Cbf12_DNA-bd"/>
</dbReference>
<dbReference type="InterPro" id="IPR015350">
    <property type="entry name" value="Beta-trefoil_DNA-bd_dom"/>
</dbReference>